<dbReference type="Proteomes" id="UP001266305">
    <property type="component" value="Unassembled WGS sequence"/>
</dbReference>
<name>A0ABQ9WGB6_SAGOE</name>
<protein>
    <submittedName>
        <fullName evidence="2">Protein transport protein Sec16A</fullName>
    </submittedName>
</protein>
<evidence type="ECO:0000313" key="3">
    <source>
        <dbReference type="Proteomes" id="UP001266305"/>
    </source>
</evidence>
<gene>
    <name evidence="2" type="primary">SEC16A_1</name>
    <name evidence="2" type="ORF">P7K49_002078</name>
</gene>
<reference evidence="2 3" key="1">
    <citation type="submission" date="2023-05" db="EMBL/GenBank/DDBJ databases">
        <title>B98-5 Cell Line De Novo Hybrid Assembly: An Optical Mapping Approach.</title>
        <authorList>
            <person name="Kananen K."/>
            <person name="Auerbach J.A."/>
            <person name="Kautto E."/>
            <person name="Blachly J.S."/>
        </authorList>
    </citation>
    <scope>NUCLEOTIDE SEQUENCE [LARGE SCALE GENOMIC DNA]</scope>
    <source>
        <strain evidence="2">B95-8</strain>
        <tissue evidence="2">Cell line</tissue>
    </source>
</reference>
<proteinExistence type="predicted"/>
<evidence type="ECO:0000256" key="1">
    <source>
        <dbReference type="SAM" id="MobiDB-lite"/>
    </source>
</evidence>
<accession>A0ABQ9WGB6</accession>
<organism evidence="2 3">
    <name type="scientific">Saguinus oedipus</name>
    <name type="common">Cotton-top tamarin</name>
    <name type="synonym">Oedipomidas oedipus</name>
    <dbReference type="NCBI Taxonomy" id="9490"/>
    <lineage>
        <taxon>Eukaryota</taxon>
        <taxon>Metazoa</taxon>
        <taxon>Chordata</taxon>
        <taxon>Craniata</taxon>
        <taxon>Vertebrata</taxon>
        <taxon>Euteleostomi</taxon>
        <taxon>Mammalia</taxon>
        <taxon>Eutheria</taxon>
        <taxon>Euarchontoglires</taxon>
        <taxon>Primates</taxon>
        <taxon>Haplorrhini</taxon>
        <taxon>Platyrrhini</taxon>
        <taxon>Cebidae</taxon>
        <taxon>Callitrichinae</taxon>
        <taxon>Saguinus</taxon>
    </lineage>
</organism>
<keyword evidence="3" id="KW-1185">Reference proteome</keyword>
<evidence type="ECO:0000313" key="2">
    <source>
        <dbReference type="EMBL" id="KAK2120692.1"/>
    </source>
</evidence>
<comment type="caution">
    <text evidence="2">The sequence shown here is derived from an EMBL/GenBank/DDBJ whole genome shotgun (WGS) entry which is preliminary data.</text>
</comment>
<feature type="region of interest" description="Disordered" evidence="1">
    <location>
        <begin position="1"/>
        <end position="20"/>
    </location>
</feature>
<sequence length="139" mass="14980">MASQLRLFDPQLREKPEEESLTAPAWLVHLQQVERQIKEGAMVWPQDGAFPQQCLGTPSSEVEQLEGPGVSQPVALGITNPLLAVPAPSPEHPSPSVQLLPSAFPLPSWEPQPHCGWAVSSAACFSQLAQSEEGPAQRS</sequence>
<dbReference type="EMBL" id="JASSZA010000001">
    <property type="protein sequence ID" value="KAK2120692.1"/>
    <property type="molecule type" value="Genomic_DNA"/>
</dbReference>